<evidence type="ECO:0000256" key="1">
    <source>
        <dbReference type="SAM" id="MobiDB-lite"/>
    </source>
</evidence>
<proteinExistence type="predicted"/>
<feature type="region of interest" description="Disordered" evidence="1">
    <location>
        <begin position="1"/>
        <end position="41"/>
    </location>
</feature>
<accession>A0A0A8ZGZ4</accession>
<dbReference type="EMBL" id="GBRH01259246">
    <property type="protein sequence ID" value="JAD38649.1"/>
    <property type="molecule type" value="Transcribed_RNA"/>
</dbReference>
<reference evidence="2" key="1">
    <citation type="submission" date="2014-09" db="EMBL/GenBank/DDBJ databases">
        <authorList>
            <person name="Magalhaes I.L.F."/>
            <person name="Oliveira U."/>
            <person name="Santos F.R."/>
            <person name="Vidigal T.H.D.A."/>
            <person name="Brescovit A.D."/>
            <person name="Santos A.J."/>
        </authorList>
    </citation>
    <scope>NUCLEOTIDE SEQUENCE</scope>
    <source>
        <tissue evidence="2">Shoot tissue taken approximately 20 cm above the soil surface</tissue>
    </source>
</reference>
<name>A0A0A8ZGZ4_ARUDO</name>
<protein>
    <submittedName>
        <fullName evidence="2">Uncharacterized protein</fullName>
    </submittedName>
</protein>
<feature type="compositionally biased region" description="Polar residues" evidence="1">
    <location>
        <begin position="1"/>
        <end position="23"/>
    </location>
</feature>
<dbReference type="AlphaFoldDB" id="A0A0A8ZGZ4"/>
<reference evidence="2" key="2">
    <citation type="journal article" date="2015" name="Data Brief">
        <title>Shoot transcriptome of the giant reed, Arundo donax.</title>
        <authorList>
            <person name="Barrero R.A."/>
            <person name="Guerrero F.D."/>
            <person name="Moolhuijzen P."/>
            <person name="Goolsby J.A."/>
            <person name="Tidwell J."/>
            <person name="Bellgard S.E."/>
            <person name="Bellgard M.I."/>
        </authorList>
    </citation>
    <scope>NUCLEOTIDE SEQUENCE</scope>
    <source>
        <tissue evidence="2">Shoot tissue taken approximately 20 cm above the soil surface</tissue>
    </source>
</reference>
<sequence>MRSSNSSLPRESGKTSTSQTVIAISTERARGRRPWRTPSWR</sequence>
<organism evidence="2">
    <name type="scientific">Arundo donax</name>
    <name type="common">Giant reed</name>
    <name type="synonym">Donax arundinaceus</name>
    <dbReference type="NCBI Taxonomy" id="35708"/>
    <lineage>
        <taxon>Eukaryota</taxon>
        <taxon>Viridiplantae</taxon>
        <taxon>Streptophyta</taxon>
        <taxon>Embryophyta</taxon>
        <taxon>Tracheophyta</taxon>
        <taxon>Spermatophyta</taxon>
        <taxon>Magnoliopsida</taxon>
        <taxon>Liliopsida</taxon>
        <taxon>Poales</taxon>
        <taxon>Poaceae</taxon>
        <taxon>PACMAD clade</taxon>
        <taxon>Arundinoideae</taxon>
        <taxon>Arundineae</taxon>
        <taxon>Arundo</taxon>
    </lineage>
</organism>
<evidence type="ECO:0000313" key="2">
    <source>
        <dbReference type="EMBL" id="JAD38649.1"/>
    </source>
</evidence>